<dbReference type="AlphaFoldDB" id="T0Z462"/>
<dbReference type="SUPFAM" id="SSF54593">
    <property type="entry name" value="Glyoxalase/Bleomycin resistance protein/Dihydroxybiphenyl dioxygenase"/>
    <property type="match status" value="1"/>
</dbReference>
<evidence type="ECO:0000313" key="3">
    <source>
        <dbReference type="EMBL" id="EQD42736.1"/>
    </source>
</evidence>
<dbReference type="GO" id="GO:0004462">
    <property type="term" value="F:lactoylglutathione lyase activity"/>
    <property type="evidence" value="ECO:0007669"/>
    <property type="project" value="UniProtKB-EC"/>
</dbReference>
<name>T0Z462_9ZZZZ</name>
<dbReference type="EC" id="4.4.1.5" evidence="3"/>
<dbReference type="InterPro" id="IPR004360">
    <property type="entry name" value="Glyas_Fos-R_dOase_dom"/>
</dbReference>
<evidence type="ECO:0000256" key="1">
    <source>
        <dbReference type="ARBA" id="ARBA00022723"/>
    </source>
</evidence>
<dbReference type="PROSITE" id="PS51819">
    <property type="entry name" value="VOC"/>
    <property type="match status" value="1"/>
</dbReference>
<keyword evidence="1" id="KW-0479">Metal-binding</keyword>
<comment type="caution">
    <text evidence="3">The sequence shown here is derived from an EMBL/GenBank/DDBJ whole genome shotgun (WGS) entry which is preliminary data.</text>
</comment>
<dbReference type="EMBL" id="AUZX01011612">
    <property type="protein sequence ID" value="EQD42736.1"/>
    <property type="molecule type" value="Genomic_DNA"/>
</dbReference>
<accession>T0Z462</accession>
<reference evidence="3" key="2">
    <citation type="journal article" date="2014" name="ISME J.">
        <title>Microbial stratification in low pH oxic and suboxic macroscopic growths along an acid mine drainage.</title>
        <authorList>
            <person name="Mendez-Garcia C."/>
            <person name="Mesa V."/>
            <person name="Sprenger R.R."/>
            <person name="Richter M."/>
            <person name="Diez M.S."/>
            <person name="Solano J."/>
            <person name="Bargiela R."/>
            <person name="Golyshina O.V."/>
            <person name="Manteca A."/>
            <person name="Ramos J.L."/>
            <person name="Gallego J.R."/>
            <person name="Llorente I."/>
            <person name="Martins Dos Santos V.A."/>
            <person name="Jensen O.N."/>
            <person name="Pelaez A.I."/>
            <person name="Sanchez J."/>
            <person name="Ferrer M."/>
        </authorList>
    </citation>
    <scope>NUCLEOTIDE SEQUENCE</scope>
</reference>
<keyword evidence="3" id="KW-0456">Lyase</keyword>
<gene>
    <name evidence="3" type="ORF">B1A_15816</name>
</gene>
<protein>
    <submittedName>
        <fullName evidence="3">Glyoxalase/bleomycin resistance protein/dioxygenase</fullName>
        <ecNumber evidence="3">4.4.1.5</ecNumber>
    </submittedName>
</protein>
<keyword evidence="3" id="KW-0560">Oxidoreductase</keyword>
<feature type="non-terminal residue" evidence="3">
    <location>
        <position position="33"/>
    </location>
</feature>
<sequence>MKYLHTMVRVTDLDASLRFYRDALGLTELSRKE</sequence>
<reference evidence="3" key="1">
    <citation type="submission" date="2013-08" db="EMBL/GenBank/DDBJ databases">
        <authorList>
            <person name="Mendez C."/>
            <person name="Richter M."/>
            <person name="Ferrer M."/>
            <person name="Sanchez J."/>
        </authorList>
    </citation>
    <scope>NUCLEOTIDE SEQUENCE</scope>
</reference>
<dbReference type="InterPro" id="IPR029068">
    <property type="entry name" value="Glyas_Bleomycin-R_OHBP_Dase"/>
</dbReference>
<proteinExistence type="predicted"/>
<dbReference type="GO" id="GO:0051213">
    <property type="term" value="F:dioxygenase activity"/>
    <property type="evidence" value="ECO:0007669"/>
    <property type="project" value="UniProtKB-KW"/>
</dbReference>
<dbReference type="GO" id="GO:0046872">
    <property type="term" value="F:metal ion binding"/>
    <property type="evidence" value="ECO:0007669"/>
    <property type="project" value="UniProtKB-KW"/>
</dbReference>
<dbReference type="InterPro" id="IPR018146">
    <property type="entry name" value="Glyoxalase_1_CS"/>
</dbReference>
<dbReference type="Gene3D" id="3.10.180.10">
    <property type="entry name" value="2,3-Dihydroxybiphenyl 1,2-Dioxygenase, domain 1"/>
    <property type="match status" value="1"/>
</dbReference>
<dbReference type="InterPro" id="IPR037523">
    <property type="entry name" value="VOC_core"/>
</dbReference>
<dbReference type="PROSITE" id="PS00934">
    <property type="entry name" value="GLYOXALASE_I_1"/>
    <property type="match status" value="1"/>
</dbReference>
<evidence type="ECO:0000259" key="2">
    <source>
        <dbReference type="PROSITE" id="PS51819"/>
    </source>
</evidence>
<keyword evidence="3" id="KW-0223">Dioxygenase</keyword>
<dbReference type="Pfam" id="PF00903">
    <property type="entry name" value="Glyoxalase"/>
    <property type="match status" value="1"/>
</dbReference>
<organism evidence="3">
    <name type="scientific">mine drainage metagenome</name>
    <dbReference type="NCBI Taxonomy" id="410659"/>
    <lineage>
        <taxon>unclassified sequences</taxon>
        <taxon>metagenomes</taxon>
        <taxon>ecological metagenomes</taxon>
    </lineage>
</organism>
<feature type="domain" description="VOC" evidence="2">
    <location>
        <begin position="2"/>
        <end position="33"/>
    </location>
</feature>